<dbReference type="Gene3D" id="1.10.101.10">
    <property type="entry name" value="PGBD-like superfamily/PGBD"/>
    <property type="match status" value="1"/>
</dbReference>
<feature type="chain" id="PRO_5009634428" description="Peptidoglycan binding-like domain-containing protein" evidence="3">
    <location>
        <begin position="29"/>
        <end position="439"/>
    </location>
</feature>
<comment type="caution">
    <text evidence="5">The sequence shown here is derived from an EMBL/GenBank/DDBJ whole genome shotgun (WGS) entry which is preliminary data.</text>
</comment>
<dbReference type="InterPro" id="IPR036366">
    <property type="entry name" value="PGBDSf"/>
</dbReference>
<evidence type="ECO:0000256" key="1">
    <source>
        <dbReference type="ARBA" id="ARBA00005445"/>
    </source>
</evidence>
<sequence length="439" mass="44010">MKTFNKVSVTVLTISLALGLFGINSAIAAGPSAINLGSAGNFTILSKTGVSTTGVTSVVGDIGVSPAQATYITGFALDLSVGSAYSTSPLVAGKVYAPGYADPTPANLTSAIGAMETAYTDGVGRTNPTATELGAGNIAGMTLAPGLYKWGTGVTISTDVTLSGSANDVWIFQIAQNLNVSSGAGILLSGGAQASNVFWVVAGQTTIGTTAVFNGIILDQTAIVLNTGATLNGRALAQSAVTLDSNSVNAPTAASSIVSIPVAVTTPTQVTTTSYSGESSYTPPAQVAYITQADAVNDSGCAFGNKFSTVTGRSCVSQAASTNMASATDAGCIPGNKFSTVTGKNCGSQAGASSAFGQQVRNFAKNLWKGTRDADVKSLQDFLVAQNKGPAAQALANITTTTYFGEMTLAAVAEYQASVGISPASGNFGPITRAYISSH</sequence>
<feature type="domain" description="Peptidoglycan binding-like" evidence="4">
    <location>
        <begin position="373"/>
        <end position="434"/>
    </location>
</feature>
<evidence type="ECO:0000256" key="3">
    <source>
        <dbReference type="SAM" id="SignalP"/>
    </source>
</evidence>
<name>A0A1J5G316_9BACT</name>
<evidence type="ECO:0000259" key="4">
    <source>
        <dbReference type="Pfam" id="PF01471"/>
    </source>
</evidence>
<dbReference type="InterPro" id="IPR036365">
    <property type="entry name" value="PGBD-like_sf"/>
</dbReference>
<proteinExistence type="inferred from homology"/>
<evidence type="ECO:0000313" key="6">
    <source>
        <dbReference type="Proteomes" id="UP000182059"/>
    </source>
</evidence>
<dbReference type="Pfam" id="PF01471">
    <property type="entry name" value="PG_binding_1"/>
    <property type="match status" value="1"/>
</dbReference>
<feature type="signal peptide" evidence="3">
    <location>
        <begin position="1"/>
        <end position="28"/>
    </location>
</feature>
<dbReference type="EMBL" id="MNYX01000004">
    <property type="protein sequence ID" value="OIP66627.1"/>
    <property type="molecule type" value="Genomic_DNA"/>
</dbReference>
<accession>A0A1J5G316</accession>
<evidence type="ECO:0000256" key="2">
    <source>
        <dbReference type="ARBA" id="ARBA00022729"/>
    </source>
</evidence>
<gene>
    <name evidence="5" type="ORF">AUK15_00125</name>
</gene>
<dbReference type="Pfam" id="PF11999">
    <property type="entry name" value="Ice_binding"/>
    <property type="match status" value="1"/>
</dbReference>
<comment type="similarity">
    <text evidence="1">Belongs to the ice-binding protein family.</text>
</comment>
<organism evidence="5 6">
    <name type="scientific">Candidatus Nomurabacteria bacterium CG2_30_43_9</name>
    <dbReference type="NCBI Taxonomy" id="1805283"/>
    <lineage>
        <taxon>Bacteria</taxon>
        <taxon>Candidatus Nomuraibacteriota</taxon>
    </lineage>
</organism>
<evidence type="ECO:0000313" key="5">
    <source>
        <dbReference type="EMBL" id="OIP66627.1"/>
    </source>
</evidence>
<dbReference type="InterPro" id="IPR002477">
    <property type="entry name" value="Peptidoglycan-bd-like"/>
</dbReference>
<keyword evidence="2 3" id="KW-0732">Signal</keyword>
<reference evidence="5 6" key="1">
    <citation type="journal article" date="2016" name="Environ. Microbiol.">
        <title>Genomic resolution of a cold subsurface aquifer community provides metabolic insights for novel microbes adapted to high CO concentrations.</title>
        <authorList>
            <person name="Probst A.J."/>
            <person name="Castelle C.J."/>
            <person name="Singh A."/>
            <person name="Brown C.T."/>
            <person name="Anantharaman K."/>
            <person name="Sharon I."/>
            <person name="Hug L.A."/>
            <person name="Burstein D."/>
            <person name="Emerson J.B."/>
            <person name="Thomas B.C."/>
            <person name="Banfield J.F."/>
        </authorList>
    </citation>
    <scope>NUCLEOTIDE SEQUENCE [LARGE SCALE GENOMIC DNA]</scope>
    <source>
        <strain evidence="5">CG2_30_43_9</strain>
    </source>
</reference>
<dbReference type="Proteomes" id="UP000182059">
    <property type="component" value="Unassembled WGS sequence"/>
</dbReference>
<protein>
    <recommendedName>
        <fullName evidence="4">Peptidoglycan binding-like domain-containing protein</fullName>
    </recommendedName>
</protein>
<dbReference type="SUPFAM" id="SSF47090">
    <property type="entry name" value="PGBD-like"/>
    <property type="match status" value="1"/>
</dbReference>
<dbReference type="AlphaFoldDB" id="A0A1J5G316"/>
<dbReference type="InterPro" id="IPR021884">
    <property type="entry name" value="Ice-bd_prot"/>
</dbReference>